<gene>
    <name evidence="3" type="ORF">CARN3_1049</name>
</gene>
<dbReference type="PANTHER" id="PTHR33619">
    <property type="entry name" value="POLYSACCHARIDE EXPORT PROTEIN GFCE-RELATED"/>
    <property type="match status" value="1"/>
</dbReference>
<dbReference type="EMBL" id="CABN01000086">
    <property type="protein sequence ID" value="CBI00067.1"/>
    <property type="molecule type" value="Genomic_DNA"/>
</dbReference>
<dbReference type="InterPro" id="IPR049712">
    <property type="entry name" value="Poly_export"/>
</dbReference>
<proteinExistence type="predicted"/>
<organism evidence="3">
    <name type="scientific">mine drainage metagenome</name>
    <dbReference type="NCBI Taxonomy" id="410659"/>
    <lineage>
        <taxon>unclassified sequences</taxon>
        <taxon>metagenomes</taxon>
        <taxon>ecological metagenomes</taxon>
    </lineage>
</organism>
<sequence length="145" mass="15511">MMNTLVYPGDIINVEHIGTIFMVGELMKPGTYPLTGALSVGSGLAGIGAVRHMTLLQALAMAGGVTEIAARSKSILLRTKPDGTREKIMIDIVKLEKGEIADPVLRAGDIFYVPSSYLRNLTNNLFLNLVNAMYVLPALTVVGLP</sequence>
<dbReference type="InterPro" id="IPR019554">
    <property type="entry name" value="Soluble_ligand-bd"/>
</dbReference>
<keyword evidence="1" id="KW-0472">Membrane</keyword>
<evidence type="ECO:0000313" key="3">
    <source>
        <dbReference type="EMBL" id="CBI00067.1"/>
    </source>
</evidence>
<dbReference type="Pfam" id="PF10531">
    <property type="entry name" value="SLBB"/>
    <property type="match status" value="1"/>
</dbReference>
<dbReference type="GO" id="GO:0015159">
    <property type="term" value="F:polysaccharide transmembrane transporter activity"/>
    <property type="evidence" value="ECO:0007669"/>
    <property type="project" value="InterPro"/>
</dbReference>
<dbReference type="Gene3D" id="3.10.560.10">
    <property type="entry name" value="Outer membrane lipoprotein wza domain like"/>
    <property type="match status" value="1"/>
</dbReference>
<feature type="domain" description="Soluble ligand binding" evidence="2">
    <location>
        <begin position="53"/>
        <end position="88"/>
    </location>
</feature>
<dbReference type="PANTHER" id="PTHR33619:SF3">
    <property type="entry name" value="POLYSACCHARIDE EXPORT PROTEIN GFCE-RELATED"/>
    <property type="match status" value="1"/>
</dbReference>
<keyword evidence="1" id="KW-1133">Transmembrane helix</keyword>
<accession>E6PYQ8</accession>
<name>E6PYQ8_9ZZZZ</name>
<protein>
    <recommendedName>
        <fullName evidence="2">Soluble ligand binding domain-containing protein</fullName>
    </recommendedName>
</protein>
<keyword evidence="1" id="KW-0812">Transmembrane</keyword>
<evidence type="ECO:0000259" key="2">
    <source>
        <dbReference type="Pfam" id="PF10531"/>
    </source>
</evidence>
<evidence type="ECO:0000256" key="1">
    <source>
        <dbReference type="SAM" id="Phobius"/>
    </source>
</evidence>
<feature type="transmembrane region" description="Helical" evidence="1">
    <location>
        <begin position="125"/>
        <end position="144"/>
    </location>
</feature>
<comment type="caution">
    <text evidence="3">The sequence shown here is derived from an EMBL/GenBank/DDBJ whole genome shotgun (WGS) entry which is preliminary data.</text>
</comment>
<reference evidence="3" key="1">
    <citation type="submission" date="2009-10" db="EMBL/GenBank/DDBJ databases">
        <title>Diversity of trophic interactions inside an arsenic-rich microbial ecosystem.</title>
        <authorList>
            <person name="Bertin P.N."/>
            <person name="Heinrich-Salmeron A."/>
            <person name="Pelletier E."/>
            <person name="Goulhen-Chollet F."/>
            <person name="Arsene-Ploetze F."/>
            <person name="Gallien S."/>
            <person name="Calteau A."/>
            <person name="Vallenet D."/>
            <person name="Casiot C."/>
            <person name="Chane-Woon-Ming B."/>
            <person name="Giloteaux L."/>
            <person name="Barakat M."/>
            <person name="Bonnefoy V."/>
            <person name="Bruneel O."/>
            <person name="Chandler M."/>
            <person name="Cleiss J."/>
            <person name="Duran R."/>
            <person name="Elbaz-Poulichet F."/>
            <person name="Fonknechten N."/>
            <person name="Lauga B."/>
            <person name="Mornico D."/>
            <person name="Ortet P."/>
            <person name="Schaeffer C."/>
            <person name="Siguier P."/>
            <person name="Alexander Thil Smith A."/>
            <person name="Van Dorsselaer A."/>
            <person name="Weissenbach J."/>
            <person name="Medigue C."/>
            <person name="Le Paslier D."/>
        </authorList>
    </citation>
    <scope>NUCLEOTIDE SEQUENCE</scope>
</reference>
<dbReference type="AlphaFoldDB" id="E6PYQ8"/>